<feature type="domain" description="Bacterial transcriptional activator" evidence="3">
    <location>
        <begin position="82"/>
        <end position="223"/>
    </location>
</feature>
<dbReference type="Pfam" id="PF13191">
    <property type="entry name" value="AAA_16"/>
    <property type="match status" value="1"/>
</dbReference>
<evidence type="ECO:0000313" key="4">
    <source>
        <dbReference type="EMBL" id="GHO87370.1"/>
    </source>
</evidence>
<dbReference type="PANTHER" id="PTHR16305:SF35">
    <property type="entry name" value="TRANSCRIPTIONAL ACTIVATOR DOMAIN"/>
    <property type="match status" value="1"/>
</dbReference>
<dbReference type="Proteomes" id="UP000635565">
    <property type="component" value="Unassembled WGS sequence"/>
</dbReference>
<dbReference type="InterPro" id="IPR019734">
    <property type="entry name" value="TPR_rpt"/>
</dbReference>
<dbReference type="SUPFAM" id="SSF52540">
    <property type="entry name" value="P-loop containing nucleoside triphosphate hydrolases"/>
    <property type="match status" value="1"/>
</dbReference>
<dbReference type="InterPro" id="IPR016032">
    <property type="entry name" value="Sig_transdc_resp-reg_C-effctor"/>
</dbReference>
<dbReference type="SUPFAM" id="SSF46894">
    <property type="entry name" value="C-terminal effector domain of the bipartite response regulators"/>
    <property type="match status" value="1"/>
</dbReference>
<protein>
    <recommendedName>
        <fullName evidence="3">Bacterial transcriptional activator domain-containing protein</fullName>
    </recommendedName>
</protein>
<sequence>MLAHAPRVQSVLVYLLLHRDMPQSRSQLAFLLWPDTSEVQAYSNLRKVLHQLRQLLPAADRLLVVDRHSVQWRPQAELSWMLDVQDFEQMLTQAEQAAVTVDKQQALTHAVQLYRGDFFAGSYEEWVLQERDRLRQLYLEAVGRLTTLLEEGRDYAAALKLCQRLQRYDPLREATYRQLMRLYALQGDRAAALRTYHTCATTLEHELGVEPAESTRHIYESLLQMETPAPTRTSALAGRSGEAPLLGRKREWGQLQAAWHQALKGRPQIVIVSGEAGIGKTRLADEMLAWVSRQGMSTVRAACYATDGEMAYAPVATWLRSEHVQVQLETLDELWLTEIARLLPDILTRHAALRRPGLMREGWQRQQFFESLLHAIIQPGEQARPLLLLLDDLQWCDHETLEWLHYVLRFQYAQPASFLLLGTVRAEEVQVGHPLTTFLAALQRDGLVTELPLGPLEDSEIAALAGHIAGQQLAAPLFNDLLQQTEGNPLFVVEMVRAGLLAATRDSSAATPGPRVLPLLAHTASSLPQKVQTILSMRLEQLSSTARELASLAAVIGRKFDFDILAQASNQDEDAVVTSLDELWQRRIVREQADESYDFSHEKLRQQAYDSLSAIHRRQLHRRVAEAFVTLYADDLDSVSQHIAAHYERAGQPARAIPYYMRAGNIAASMYANEDAIVLYQQAIDLYEQTNGKRSGADQSWELLATLLERQGNLLGTLGRPEEERAAYQRALLAVPEQAMRLRARLQRSIAKTWQYPAQRQQLLADFNAAERLLEQDPDQSSLEWQREWISFQLDKLLPLQVHPLSGSEMAALITRMRPVVEQAGAEEQRAQFELSAATTQLVQEHYQASAATLTLFRQAVQAVEQANLSRLLGFAQFGFGTSLLYAGQLDEAEQQLQAAMRSSQKVVNARLYHRCRLFLAYVARQRGQVEVVRELVSSAQEVSGIAFARMHTAHQAWLAWRDGDLEQAESSARSALEQWRQMHPINPFQWTALGPLLGIYLQQERLPEAIVCVQAMLEPTQQQPPAALRDLFADAVRSWQEQQPERARELLQQSLPLARQQGYV</sequence>
<organism evidence="4 5">
    <name type="scientific">Dictyobacter formicarum</name>
    <dbReference type="NCBI Taxonomy" id="2778368"/>
    <lineage>
        <taxon>Bacteria</taxon>
        <taxon>Bacillati</taxon>
        <taxon>Chloroflexota</taxon>
        <taxon>Ktedonobacteria</taxon>
        <taxon>Ktedonobacterales</taxon>
        <taxon>Dictyobacteraceae</taxon>
        <taxon>Dictyobacter</taxon>
    </lineage>
</organism>
<dbReference type="SUPFAM" id="SSF48452">
    <property type="entry name" value="TPR-like"/>
    <property type="match status" value="2"/>
</dbReference>
<comment type="caution">
    <text evidence="4">The sequence shown here is derived from an EMBL/GenBank/DDBJ whole genome shotgun (WGS) entry which is preliminary data.</text>
</comment>
<dbReference type="SMART" id="SM00028">
    <property type="entry name" value="TPR"/>
    <property type="match status" value="4"/>
</dbReference>
<dbReference type="InterPro" id="IPR041664">
    <property type="entry name" value="AAA_16"/>
</dbReference>
<dbReference type="PANTHER" id="PTHR16305">
    <property type="entry name" value="TESTICULAR SOLUBLE ADENYLYL CYCLASE"/>
    <property type="match status" value="1"/>
</dbReference>
<evidence type="ECO:0000256" key="1">
    <source>
        <dbReference type="ARBA" id="ARBA00022741"/>
    </source>
</evidence>
<keyword evidence="1" id="KW-0547">Nucleotide-binding</keyword>
<dbReference type="Pfam" id="PF03704">
    <property type="entry name" value="BTAD"/>
    <property type="match status" value="1"/>
</dbReference>
<accession>A0ABQ3VMS9</accession>
<keyword evidence="5" id="KW-1185">Reference proteome</keyword>
<dbReference type="Gene3D" id="1.10.10.10">
    <property type="entry name" value="Winged helix-like DNA-binding domain superfamily/Winged helix DNA-binding domain"/>
    <property type="match status" value="1"/>
</dbReference>
<evidence type="ECO:0000259" key="3">
    <source>
        <dbReference type="SMART" id="SM01043"/>
    </source>
</evidence>
<dbReference type="SMART" id="SM01043">
    <property type="entry name" value="BTAD"/>
    <property type="match status" value="1"/>
</dbReference>
<keyword evidence="2" id="KW-0067">ATP-binding</keyword>
<reference evidence="4 5" key="1">
    <citation type="journal article" date="2021" name="Int. J. Syst. Evol. Microbiol.">
        <title>Reticulibacter mediterranei gen. nov., sp. nov., within the new family Reticulibacteraceae fam. nov., and Ktedonospora formicarum gen. nov., sp. nov., Ktedonobacter robiniae sp. nov., Dictyobacter formicarum sp. nov. and Dictyobacter arantiisoli sp. nov., belonging to the class Ktedonobacteria.</title>
        <authorList>
            <person name="Yabe S."/>
            <person name="Zheng Y."/>
            <person name="Wang C.M."/>
            <person name="Sakai Y."/>
            <person name="Abe K."/>
            <person name="Yokota A."/>
            <person name="Donadio S."/>
            <person name="Cavaletti L."/>
            <person name="Monciardini P."/>
        </authorList>
    </citation>
    <scope>NUCLEOTIDE SEQUENCE [LARGE SCALE GENOMIC DNA]</scope>
    <source>
        <strain evidence="4 5">SOSP1-9</strain>
    </source>
</reference>
<dbReference type="InterPro" id="IPR011990">
    <property type="entry name" value="TPR-like_helical_dom_sf"/>
</dbReference>
<dbReference type="InterPro" id="IPR036388">
    <property type="entry name" value="WH-like_DNA-bd_sf"/>
</dbReference>
<dbReference type="Gene3D" id="1.25.40.10">
    <property type="entry name" value="Tetratricopeptide repeat domain"/>
    <property type="match status" value="3"/>
</dbReference>
<evidence type="ECO:0000313" key="5">
    <source>
        <dbReference type="Proteomes" id="UP000635565"/>
    </source>
</evidence>
<dbReference type="EMBL" id="BNJJ01000017">
    <property type="protein sequence ID" value="GHO87370.1"/>
    <property type="molecule type" value="Genomic_DNA"/>
</dbReference>
<dbReference type="InterPro" id="IPR027417">
    <property type="entry name" value="P-loop_NTPase"/>
</dbReference>
<proteinExistence type="predicted"/>
<dbReference type="InterPro" id="IPR005158">
    <property type="entry name" value="BTAD"/>
</dbReference>
<name>A0ABQ3VMS9_9CHLR</name>
<evidence type="ECO:0000256" key="2">
    <source>
        <dbReference type="ARBA" id="ARBA00022840"/>
    </source>
</evidence>
<gene>
    <name evidence="4" type="ORF">KSZ_53760</name>
</gene>
<dbReference type="Gene3D" id="3.40.50.300">
    <property type="entry name" value="P-loop containing nucleotide triphosphate hydrolases"/>
    <property type="match status" value="1"/>
</dbReference>